<name>A0A1S8YRL7_9GAMM</name>
<reference evidence="3 4" key="1">
    <citation type="submission" date="2016-12" db="EMBL/GenBank/DDBJ databases">
        <title>Izhakiella australiana sp. nov. of genus Izhakiella isolated from Australian desert.</title>
        <authorList>
            <person name="Ji M."/>
        </authorList>
    </citation>
    <scope>NUCLEOTIDE SEQUENCE [LARGE SCALE GENOMIC DNA]</scope>
    <source>
        <strain evidence="3 4">D4N98</strain>
    </source>
</reference>
<evidence type="ECO:0000313" key="4">
    <source>
        <dbReference type="Proteomes" id="UP000190667"/>
    </source>
</evidence>
<dbReference type="Proteomes" id="UP000190667">
    <property type="component" value="Unassembled WGS sequence"/>
</dbReference>
<dbReference type="RefSeq" id="WP_078001708.1">
    <property type="nucleotide sequence ID" value="NZ_MRUL01000002.1"/>
</dbReference>
<dbReference type="STRING" id="1926881.BTJ39_05730"/>
<dbReference type="Pfam" id="PF09992">
    <property type="entry name" value="NAGPA"/>
    <property type="match status" value="1"/>
</dbReference>
<comment type="caution">
    <text evidence="3">The sequence shown here is derived from an EMBL/GenBank/DDBJ whole genome shotgun (WGS) entry which is preliminary data.</text>
</comment>
<gene>
    <name evidence="3" type="ORF">BTJ39_05730</name>
</gene>
<evidence type="ECO:0000256" key="1">
    <source>
        <dbReference type="SAM" id="MobiDB-lite"/>
    </source>
</evidence>
<feature type="compositionally biased region" description="Polar residues" evidence="1">
    <location>
        <begin position="356"/>
        <end position="373"/>
    </location>
</feature>
<proteinExistence type="predicted"/>
<evidence type="ECO:0000259" key="2">
    <source>
        <dbReference type="Pfam" id="PF09992"/>
    </source>
</evidence>
<keyword evidence="4" id="KW-1185">Reference proteome</keyword>
<sequence length="373" mass="40463">MKISGVSFNSPCPVPDNTGGEKATLLAKRIANVSNTAEKPLITSFEVLKRIIGEERALAVDSVISYEVFANGIAHEKVNKQSDTFFYPPTGSNKAKIYATMKVGSRYDAMHITHGANDLNVLHTPDNVFGKNSNDLLKDNNVKGPKAFINGGFSAFLSHMLIVRPATGPGQDPNRDSSAIATGDKYQGHKIGHADGCDNKLPIPGEWRDDYGHIVKDKRALLSCGPYLNDENMNFADQRFNYYYANGQKNLAAYFQGNLTHCGNPNPRAAISINDEKDVTLHTLTTDRYKRDLGVTMSEWKEIVAQGAPNATSLNLDGAGSISMGYISASGKINQIAKGDEKLRPVANILTIGASPKNNTDQSTASIERNINS</sequence>
<accession>A0A1S8YRL7</accession>
<organism evidence="3 4">
    <name type="scientific">Izhakiella australiensis</name>
    <dbReference type="NCBI Taxonomy" id="1926881"/>
    <lineage>
        <taxon>Bacteria</taxon>
        <taxon>Pseudomonadati</taxon>
        <taxon>Pseudomonadota</taxon>
        <taxon>Gammaproteobacteria</taxon>
        <taxon>Enterobacterales</taxon>
        <taxon>Erwiniaceae</taxon>
        <taxon>Izhakiella</taxon>
    </lineage>
</organism>
<evidence type="ECO:0000313" key="3">
    <source>
        <dbReference type="EMBL" id="OON41456.1"/>
    </source>
</evidence>
<dbReference type="InterPro" id="IPR018711">
    <property type="entry name" value="NAGPA"/>
</dbReference>
<feature type="region of interest" description="Disordered" evidence="1">
    <location>
        <begin position="354"/>
        <end position="373"/>
    </location>
</feature>
<feature type="domain" description="Phosphodiester glycosidase" evidence="2">
    <location>
        <begin position="256"/>
        <end position="352"/>
    </location>
</feature>
<protein>
    <recommendedName>
        <fullName evidence="2">Phosphodiester glycosidase domain-containing protein</fullName>
    </recommendedName>
</protein>
<dbReference type="EMBL" id="MRUL01000002">
    <property type="protein sequence ID" value="OON41456.1"/>
    <property type="molecule type" value="Genomic_DNA"/>
</dbReference>
<dbReference type="AlphaFoldDB" id="A0A1S8YRL7"/>